<reference evidence="1" key="1">
    <citation type="submission" date="2020-02" db="EMBL/GenBank/DDBJ databases">
        <authorList>
            <person name="Meier V. D."/>
        </authorList>
    </citation>
    <scope>NUCLEOTIDE SEQUENCE</scope>
    <source>
        <strain evidence="1">AVDCRST_MAG93</strain>
    </source>
</reference>
<gene>
    <name evidence="1" type="ORF">AVDCRST_MAG93-8406</name>
</gene>
<dbReference type="AlphaFoldDB" id="A0A6J4N1Z9"/>
<protein>
    <submittedName>
        <fullName evidence="1">GH129</fullName>
    </submittedName>
</protein>
<name>A0A6J4N1Z9_9CHLR</name>
<proteinExistence type="predicted"/>
<organism evidence="1">
    <name type="scientific">uncultured Chloroflexia bacterium</name>
    <dbReference type="NCBI Taxonomy" id="1672391"/>
    <lineage>
        <taxon>Bacteria</taxon>
        <taxon>Bacillati</taxon>
        <taxon>Chloroflexota</taxon>
        <taxon>Chloroflexia</taxon>
        <taxon>environmental samples</taxon>
    </lineage>
</organism>
<dbReference type="EMBL" id="CADCTR010002835">
    <property type="protein sequence ID" value="CAA9370694.1"/>
    <property type="molecule type" value="Genomic_DNA"/>
</dbReference>
<sequence length="234" mass="26648">MRDQISGFDALHFDTTTAKALNECWHPEHPMSKSEDRTSRRARLAEVASWGCLIGSEAGYDWAFDVYDFCSSNPRRAMETHLPVHAEHVPLLGLVYHDSVVSYCWEYDPYNKSYFGVDWSEDKLLYDAMAGNPPTVAPIFGYFPVIRRPAPPVESHWVTWEDPTTQKLLRDALPVAQMHGRTAHHEMLEHAFLDTDRTITRTVYKDGTAVVVNFGHQSYSEGGLEVDARSYHVS</sequence>
<evidence type="ECO:0000313" key="1">
    <source>
        <dbReference type="EMBL" id="CAA9370694.1"/>
    </source>
</evidence>
<dbReference type="InterPro" id="IPR043751">
    <property type="entry name" value="DUF5696"/>
</dbReference>
<dbReference type="Pfam" id="PF18952">
    <property type="entry name" value="DUF5696"/>
    <property type="match status" value="1"/>
</dbReference>
<accession>A0A6J4N1Z9</accession>